<dbReference type="OrthoDB" id="98455at2"/>
<sequence>MGFIWTHKKTKIWFIVTAIVLVLEITVTAVLLSVPIVTNSLSLVFGGERANVVEDNRAEWYDRQYSSKEEVLNAANDFVVEVEKEGIVLLKNENDVLPLSVDGARVSVFGKNSVNIVYSGSGSASNSSSAVQKTLYESLDAAGISYNETLKGFYEDSGKSGSGRPGNPAMTSGQRLPGFGTGETPIDSYTSDVTGSYADYQDAAIVVFSRIGGEGFDLPRTMADSFGGGAVSGASSADSHYLELDANEKALLEHVKENFSNVIVVLNVGTTMEIPELKADEGIDSILWMGFPGATGVMALGQILTGIDTEGNQISPSGHTVDTWAADFTMDPTWYNTGVYGSEFGNRYLYDGDKTDYAFVNYEEGIYVGYRYYETRGYEETKANPQSTWYEDSVVYPFGYGLSYTTFDWNVSFAEADGSAITEEDTLEVSVTVKNTGNYAGKDVVELYYSAPYDYEGPAIEKAHAVLGDFAKTGLLAPGEEETLTLTLDVKNMKSYDYADTNENGFSGYELEAGDYNIIVGSDSHTAKANAVYTLNDSVQMPTDMDADGEEAEVVNAFDDVSAGIFGTNTYASYVSRKDFAGTVPTAYLDDSERTLTDDLKEALDESIKRKYTEPDEGKPWEVMGDAPSATPVNNGLSLRDMLYAEDGNYVGEVSFDDPRWETLLNEISIEEMKNLVGFGAFRTNEVNGIDGVVDKPLTIDADGPSGFTSFLSESVVYGTCAYQAECVMGSTWNAALAERMGELVGEEGLAGNEKGDGLPYSGWYAPAVNIHRSPFAGRNWEYYSEDGLLSGKFAAGVVRGAEKKGVYCYVKHFAINDQETDREYNGILVWANEQAMREIYLQPFEIAVKEGGATGMMTSFNRVGMKWAGGSYALLTQVLRDEWGFHGSVITDYSLNTYTHVDEMIRAGGDLFLTQDAKTFAMTDDATQITLLRQATKNILYSVVNSNAMSIQSDGYLLPIWMLVMIFADIAIIAALILWGVFAIRSVKSGRSTKKRNVINKVL</sequence>
<keyword evidence="4" id="KW-0472">Membrane</keyword>
<name>A0A4V2QB45_9FIRM</name>
<comment type="similarity">
    <text evidence="1">Belongs to the glycosyl hydrolase 3 family.</text>
</comment>
<organism evidence="6 7">
    <name type="scientific">Kineothrix alysoides</name>
    <dbReference type="NCBI Taxonomy" id="1469948"/>
    <lineage>
        <taxon>Bacteria</taxon>
        <taxon>Bacillati</taxon>
        <taxon>Bacillota</taxon>
        <taxon>Clostridia</taxon>
        <taxon>Lachnospirales</taxon>
        <taxon>Lachnospiraceae</taxon>
        <taxon>Kineothrix</taxon>
    </lineage>
</organism>
<dbReference type="InterPro" id="IPR013783">
    <property type="entry name" value="Ig-like_fold"/>
</dbReference>
<feature type="transmembrane region" description="Helical" evidence="4">
    <location>
        <begin position="12"/>
        <end position="34"/>
    </location>
</feature>
<dbReference type="Gene3D" id="3.20.20.300">
    <property type="entry name" value="Glycoside hydrolase, family 3, N-terminal domain"/>
    <property type="match status" value="1"/>
</dbReference>
<dbReference type="Gene3D" id="3.40.50.1700">
    <property type="entry name" value="Glycoside hydrolase family 3 C-terminal domain"/>
    <property type="match status" value="1"/>
</dbReference>
<dbReference type="InterPro" id="IPR017853">
    <property type="entry name" value="GH"/>
</dbReference>
<comment type="caution">
    <text evidence="6">The sequence shown here is derived from an EMBL/GenBank/DDBJ whole genome shotgun (WGS) entry which is preliminary data.</text>
</comment>
<dbReference type="SUPFAM" id="SSF52279">
    <property type="entry name" value="Beta-D-glucan exohydrolase, C-terminal domain"/>
    <property type="match status" value="1"/>
</dbReference>
<gene>
    <name evidence="6" type="ORF">EDD76_1177</name>
</gene>
<evidence type="ECO:0000313" key="6">
    <source>
        <dbReference type="EMBL" id="TCL54972.1"/>
    </source>
</evidence>
<dbReference type="InterPro" id="IPR001764">
    <property type="entry name" value="Glyco_hydro_3_N"/>
</dbReference>
<feature type="transmembrane region" description="Helical" evidence="4">
    <location>
        <begin position="957"/>
        <end position="985"/>
    </location>
</feature>
<evidence type="ECO:0000256" key="1">
    <source>
        <dbReference type="ARBA" id="ARBA00005336"/>
    </source>
</evidence>
<dbReference type="Gene3D" id="2.60.40.10">
    <property type="entry name" value="Immunoglobulins"/>
    <property type="match status" value="1"/>
</dbReference>
<dbReference type="STRING" id="1469948.GCA_000732725_03924"/>
<dbReference type="PANTHER" id="PTHR42715:SF10">
    <property type="entry name" value="BETA-GLUCOSIDASE"/>
    <property type="match status" value="1"/>
</dbReference>
<reference evidence="6 7" key="1">
    <citation type="submission" date="2019-03" db="EMBL/GenBank/DDBJ databases">
        <title>Genomic Encyclopedia of Type Strains, Phase IV (KMG-IV): sequencing the most valuable type-strain genomes for metagenomic binning, comparative biology and taxonomic classification.</title>
        <authorList>
            <person name="Goeker M."/>
        </authorList>
    </citation>
    <scope>NUCLEOTIDE SEQUENCE [LARGE SCALE GENOMIC DNA]</scope>
    <source>
        <strain evidence="6 7">DSM 100556</strain>
    </source>
</reference>
<dbReference type="InterPro" id="IPR026891">
    <property type="entry name" value="Fn3-like"/>
</dbReference>
<keyword evidence="2" id="KW-0378">Hydrolase</keyword>
<evidence type="ECO:0000256" key="3">
    <source>
        <dbReference type="SAM" id="MobiDB-lite"/>
    </source>
</evidence>
<accession>A0A4V2QB45</accession>
<dbReference type="RefSeq" id="WP_035316000.1">
    <property type="nucleotide sequence ID" value="NZ_JPNB01000003.1"/>
</dbReference>
<dbReference type="SMART" id="SM01217">
    <property type="entry name" value="Fn3_like"/>
    <property type="match status" value="1"/>
</dbReference>
<dbReference type="Pfam" id="PF00933">
    <property type="entry name" value="Glyco_hydro_3"/>
    <property type="match status" value="1"/>
</dbReference>
<dbReference type="SUPFAM" id="SSF51445">
    <property type="entry name" value="(Trans)glycosidases"/>
    <property type="match status" value="1"/>
</dbReference>
<dbReference type="InterPro" id="IPR036962">
    <property type="entry name" value="Glyco_hydro_3_N_sf"/>
</dbReference>
<dbReference type="Pfam" id="PF14310">
    <property type="entry name" value="Fn3-like"/>
    <property type="match status" value="1"/>
</dbReference>
<dbReference type="InterPro" id="IPR050288">
    <property type="entry name" value="Cellulose_deg_GH3"/>
</dbReference>
<dbReference type="GO" id="GO:0004553">
    <property type="term" value="F:hydrolase activity, hydrolyzing O-glycosyl compounds"/>
    <property type="evidence" value="ECO:0007669"/>
    <property type="project" value="InterPro"/>
</dbReference>
<feature type="domain" description="Fibronectin type III-like" evidence="5">
    <location>
        <begin position="443"/>
        <end position="524"/>
    </location>
</feature>
<feature type="region of interest" description="Disordered" evidence="3">
    <location>
        <begin position="156"/>
        <end position="185"/>
    </location>
</feature>
<proteinExistence type="inferred from homology"/>
<evidence type="ECO:0000259" key="5">
    <source>
        <dbReference type="SMART" id="SM01217"/>
    </source>
</evidence>
<keyword evidence="7" id="KW-1185">Reference proteome</keyword>
<protein>
    <submittedName>
        <fullName evidence="6">Beta-glucosidase</fullName>
    </submittedName>
</protein>
<dbReference type="GO" id="GO:0005975">
    <property type="term" value="P:carbohydrate metabolic process"/>
    <property type="evidence" value="ECO:0007669"/>
    <property type="project" value="InterPro"/>
</dbReference>
<dbReference type="PANTHER" id="PTHR42715">
    <property type="entry name" value="BETA-GLUCOSIDASE"/>
    <property type="match status" value="1"/>
</dbReference>
<dbReference type="InterPro" id="IPR036881">
    <property type="entry name" value="Glyco_hydro_3_C_sf"/>
</dbReference>
<evidence type="ECO:0000313" key="7">
    <source>
        <dbReference type="Proteomes" id="UP000295718"/>
    </source>
</evidence>
<evidence type="ECO:0000256" key="4">
    <source>
        <dbReference type="SAM" id="Phobius"/>
    </source>
</evidence>
<dbReference type="Pfam" id="PF01915">
    <property type="entry name" value="Glyco_hydro_3_C"/>
    <property type="match status" value="1"/>
</dbReference>
<evidence type="ECO:0000256" key="2">
    <source>
        <dbReference type="ARBA" id="ARBA00022801"/>
    </source>
</evidence>
<dbReference type="EMBL" id="SLUO01000017">
    <property type="protein sequence ID" value="TCL54972.1"/>
    <property type="molecule type" value="Genomic_DNA"/>
</dbReference>
<dbReference type="Proteomes" id="UP000295718">
    <property type="component" value="Unassembled WGS sequence"/>
</dbReference>
<dbReference type="PRINTS" id="PR00133">
    <property type="entry name" value="GLHYDRLASE3"/>
</dbReference>
<dbReference type="InterPro" id="IPR002772">
    <property type="entry name" value="Glyco_hydro_3_C"/>
</dbReference>
<keyword evidence="4" id="KW-0812">Transmembrane</keyword>
<dbReference type="AlphaFoldDB" id="A0A4V2QB45"/>
<keyword evidence="4" id="KW-1133">Transmembrane helix</keyword>